<evidence type="ECO:0000313" key="1">
    <source>
        <dbReference type="EMBL" id="KAH7967943.1"/>
    </source>
</evidence>
<dbReference type="AlphaFoldDB" id="A0A9D4Q5C4"/>
<dbReference type="Proteomes" id="UP000821837">
    <property type="component" value="Unassembled WGS sequence"/>
</dbReference>
<evidence type="ECO:0008006" key="3">
    <source>
        <dbReference type="Google" id="ProtNLM"/>
    </source>
</evidence>
<evidence type="ECO:0000313" key="2">
    <source>
        <dbReference type="Proteomes" id="UP000821837"/>
    </source>
</evidence>
<protein>
    <recommendedName>
        <fullName evidence="3">Tick transposon</fullName>
    </recommendedName>
</protein>
<reference evidence="1" key="1">
    <citation type="journal article" date="2020" name="Cell">
        <title>Large-Scale Comparative Analyses of Tick Genomes Elucidate Their Genetic Diversity and Vector Capacities.</title>
        <authorList>
            <consortium name="Tick Genome and Microbiome Consortium (TIGMIC)"/>
            <person name="Jia N."/>
            <person name="Wang J."/>
            <person name="Shi W."/>
            <person name="Du L."/>
            <person name="Sun Y."/>
            <person name="Zhan W."/>
            <person name="Jiang J.F."/>
            <person name="Wang Q."/>
            <person name="Zhang B."/>
            <person name="Ji P."/>
            <person name="Bell-Sakyi L."/>
            <person name="Cui X.M."/>
            <person name="Yuan T.T."/>
            <person name="Jiang B.G."/>
            <person name="Yang W.F."/>
            <person name="Lam T.T."/>
            <person name="Chang Q.C."/>
            <person name="Ding S.J."/>
            <person name="Wang X.J."/>
            <person name="Zhu J.G."/>
            <person name="Ruan X.D."/>
            <person name="Zhao L."/>
            <person name="Wei J.T."/>
            <person name="Ye R.Z."/>
            <person name="Que T.C."/>
            <person name="Du C.H."/>
            <person name="Zhou Y.H."/>
            <person name="Cheng J.X."/>
            <person name="Dai P.F."/>
            <person name="Guo W.B."/>
            <person name="Han X.H."/>
            <person name="Huang E.J."/>
            <person name="Li L.F."/>
            <person name="Wei W."/>
            <person name="Gao Y.C."/>
            <person name="Liu J.Z."/>
            <person name="Shao H.Z."/>
            <person name="Wang X."/>
            <person name="Wang C.C."/>
            <person name="Yang T.C."/>
            <person name="Huo Q.B."/>
            <person name="Li W."/>
            <person name="Chen H.Y."/>
            <person name="Chen S.E."/>
            <person name="Zhou L.G."/>
            <person name="Ni X.B."/>
            <person name="Tian J.H."/>
            <person name="Sheng Y."/>
            <person name="Liu T."/>
            <person name="Pan Y.S."/>
            <person name="Xia L.Y."/>
            <person name="Li J."/>
            <person name="Zhao F."/>
            <person name="Cao W.C."/>
        </authorList>
    </citation>
    <scope>NUCLEOTIDE SEQUENCE</scope>
    <source>
        <strain evidence="1">Rsan-2018</strain>
    </source>
</reference>
<accession>A0A9D4Q5C4</accession>
<dbReference type="EMBL" id="JABSTV010001248">
    <property type="protein sequence ID" value="KAH7967943.1"/>
    <property type="molecule type" value="Genomic_DNA"/>
</dbReference>
<reference evidence="1" key="2">
    <citation type="submission" date="2021-09" db="EMBL/GenBank/DDBJ databases">
        <authorList>
            <person name="Jia N."/>
            <person name="Wang J."/>
            <person name="Shi W."/>
            <person name="Du L."/>
            <person name="Sun Y."/>
            <person name="Zhan W."/>
            <person name="Jiang J."/>
            <person name="Wang Q."/>
            <person name="Zhang B."/>
            <person name="Ji P."/>
            <person name="Sakyi L.B."/>
            <person name="Cui X."/>
            <person name="Yuan T."/>
            <person name="Jiang B."/>
            <person name="Yang W."/>
            <person name="Lam T.T.-Y."/>
            <person name="Chang Q."/>
            <person name="Ding S."/>
            <person name="Wang X."/>
            <person name="Zhu J."/>
            <person name="Ruan X."/>
            <person name="Zhao L."/>
            <person name="Wei J."/>
            <person name="Que T."/>
            <person name="Du C."/>
            <person name="Cheng J."/>
            <person name="Dai P."/>
            <person name="Han X."/>
            <person name="Huang E."/>
            <person name="Gao Y."/>
            <person name="Liu J."/>
            <person name="Shao H."/>
            <person name="Ye R."/>
            <person name="Li L."/>
            <person name="Wei W."/>
            <person name="Wang X."/>
            <person name="Wang C."/>
            <person name="Huo Q."/>
            <person name="Li W."/>
            <person name="Guo W."/>
            <person name="Chen H."/>
            <person name="Chen S."/>
            <person name="Zhou L."/>
            <person name="Zhou L."/>
            <person name="Ni X."/>
            <person name="Tian J."/>
            <person name="Zhou Y."/>
            <person name="Sheng Y."/>
            <person name="Liu T."/>
            <person name="Pan Y."/>
            <person name="Xia L."/>
            <person name="Li J."/>
            <person name="Zhao F."/>
            <person name="Cao W."/>
        </authorList>
    </citation>
    <scope>NUCLEOTIDE SEQUENCE</scope>
    <source>
        <strain evidence="1">Rsan-2018</strain>
        <tissue evidence="1">Larvae</tissue>
    </source>
</reference>
<keyword evidence="2" id="KW-1185">Reference proteome</keyword>
<dbReference type="VEuPathDB" id="VectorBase:RSAN_036796"/>
<organism evidence="1 2">
    <name type="scientific">Rhipicephalus sanguineus</name>
    <name type="common">Brown dog tick</name>
    <name type="synonym">Ixodes sanguineus</name>
    <dbReference type="NCBI Taxonomy" id="34632"/>
    <lineage>
        <taxon>Eukaryota</taxon>
        <taxon>Metazoa</taxon>
        <taxon>Ecdysozoa</taxon>
        <taxon>Arthropoda</taxon>
        <taxon>Chelicerata</taxon>
        <taxon>Arachnida</taxon>
        <taxon>Acari</taxon>
        <taxon>Parasitiformes</taxon>
        <taxon>Ixodida</taxon>
        <taxon>Ixodoidea</taxon>
        <taxon>Ixodidae</taxon>
        <taxon>Rhipicephalinae</taxon>
        <taxon>Rhipicephalus</taxon>
        <taxon>Rhipicephalus</taxon>
    </lineage>
</organism>
<proteinExistence type="predicted"/>
<gene>
    <name evidence="1" type="ORF">HPB52_004214</name>
</gene>
<sequence length="99" mass="11039">MESVRKETLVTDERLYRLSGAGDPNCTHCSQPETLEHLLLQCVQYSDERRILVGSYRGQGLASNSVDEFLSPKAHGTIVKRALSALLEFLESCALSERL</sequence>
<comment type="caution">
    <text evidence="1">The sequence shown here is derived from an EMBL/GenBank/DDBJ whole genome shotgun (WGS) entry which is preliminary data.</text>
</comment>
<name>A0A9D4Q5C4_RHISA</name>